<sequence length="544" mass="63340">MKKAVLFLFLFSFSRVGWAINESVLLHLDQTLARKNVIVAQKEERVSRQRAHFFLSRNVRSRLDDCRRLVREYLFFQYDSAKAYADRGIQLAGESGDTDYLHHFTIAKARILSIGGLYDISYHLLLRMRPDSMSLDNRKDYALAMADLFRFWESYARDPEFTPFHREKSHEWLVRYIAYLKPGTPEYDFYQAKYNIEVLHNVAVANRYYLKCIAGFPPTDRYYARSCFTYAKNCWKAGQRQRAIRYMTEAARSDLLACTRENSAIKQLAEYLMAMDSSNSIVAEKYINAALNDAKSYNNRLRLIEVSQSLPPILEAYKRQLNARKENLVMALVGTIVLLLALLLAAWLIYRKNQQLKRHRRELADYNRQLTLLNEKLEHANGRLLDTNDKREDLATLYIDLCAQYIEKLNRQQTLVTRKIKAGQATDLLSHFSSARVSSEESATFLKHFDQAFLALYPTFREELNALLLPEHRIPVAKKATLTTVQRIVALNRLGVNDSTEIAYLLFASTQTVYNRRSEFRTKVISKDTIKEDVRGLCKTYQKK</sequence>
<evidence type="ECO:0000256" key="3">
    <source>
        <dbReference type="SAM" id="SignalP"/>
    </source>
</evidence>
<gene>
    <name evidence="5" type="ORF">JHU38_00550</name>
</gene>
<feature type="domain" description="DUF6377" evidence="4">
    <location>
        <begin position="254"/>
        <end position="503"/>
    </location>
</feature>
<organism evidence="5 6">
    <name type="scientific">Prevotella illustrans</name>
    <dbReference type="NCBI Taxonomy" id="2800387"/>
    <lineage>
        <taxon>Bacteria</taxon>
        <taxon>Pseudomonadati</taxon>
        <taxon>Bacteroidota</taxon>
        <taxon>Bacteroidia</taxon>
        <taxon>Bacteroidales</taxon>
        <taxon>Prevotellaceae</taxon>
        <taxon>Prevotella</taxon>
    </lineage>
</organism>
<dbReference type="EMBL" id="JAERMS010000001">
    <property type="protein sequence ID" value="MBO1362283.1"/>
    <property type="molecule type" value="Genomic_DNA"/>
</dbReference>
<accession>A0ABS3M287</accession>
<feature type="signal peptide" evidence="3">
    <location>
        <begin position="1"/>
        <end position="19"/>
    </location>
</feature>
<reference evidence="5 6" key="1">
    <citation type="submission" date="2021-01" db="EMBL/GenBank/DDBJ databases">
        <title>Prevotella A2931 sp. nov.</title>
        <authorList>
            <person name="Buhl M."/>
            <person name="Oberhettinger P."/>
        </authorList>
    </citation>
    <scope>NUCLEOTIDE SEQUENCE [LARGE SCALE GENOMIC DNA]</scope>
    <source>
        <strain evidence="5 6">A2931</strain>
    </source>
</reference>
<feature type="transmembrane region" description="Helical" evidence="2">
    <location>
        <begin position="328"/>
        <end position="350"/>
    </location>
</feature>
<evidence type="ECO:0000313" key="5">
    <source>
        <dbReference type="EMBL" id="MBO1362283.1"/>
    </source>
</evidence>
<evidence type="ECO:0000313" key="6">
    <source>
        <dbReference type="Proteomes" id="UP000664265"/>
    </source>
</evidence>
<feature type="chain" id="PRO_5046936620" description="DUF6377 domain-containing protein" evidence="3">
    <location>
        <begin position="20"/>
        <end position="544"/>
    </location>
</feature>
<evidence type="ECO:0000256" key="2">
    <source>
        <dbReference type="SAM" id="Phobius"/>
    </source>
</evidence>
<keyword evidence="1" id="KW-0175">Coiled coil</keyword>
<evidence type="ECO:0000259" key="4">
    <source>
        <dbReference type="Pfam" id="PF19904"/>
    </source>
</evidence>
<dbReference type="InterPro" id="IPR045957">
    <property type="entry name" value="DUF6377"/>
</dbReference>
<keyword evidence="2" id="KW-1133">Transmembrane helix</keyword>
<feature type="coiled-coil region" evidence="1">
    <location>
        <begin position="349"/>
        <end position="383"/>
    </location>
</feature>
<name>A0ABS3M287_9BACT</name>
<dbReference type="Proteomes" id="UP000664265">
    <property type="component" value="Unassembled WGS sequence"/>
</dbReference>
<protein>
    <recommendedName>
        <fullName evidence="4">DUF6377 domain-containing protein</fullName>
    </recommendedName>
</protein>
<dbReference type="Pfam" id="PF19904">
    <property type="entry name" value="DUF6377"/>
    <property type="match status" value="1"/>
</dbReference>
<keyword evidence="6" id="KW-1185">Reference proteome</keyword>
<proteinExistence type="predicted"/>
<keyword evidence="2" id="KW-0812">Transmembrane</keyword>
<keyword evidence="3" id="KW-0732">Signal</keyword>
<dbReference type="RefSeq" id="WP_107581538.1">
    <property type="nucleotide sequence ID" value="NZ_JAERMS010000001.1"/>
</dbReference>
<keyword evidence="2" id="KW-0472">Membrane</keyword>
<comment type="caution">
    <text evidence="5">The sequence shown here is derived from an EMBL/GenBank/DDBJ whole genome shotgun (WGS) entry which is preliminary data.</text>
</comment>
<evidence type="ECO:0000256" key="1">
    <source>
        <dbReference type="SAM" id="Coils"/>
    </source>
</evidence>